<keyword evidence="2" id="KW-1185">Reference proteome</keyword>
<protein>
    <recommendedName>
        <fullName evidence="3">SMI1/KNR4 family protein</fullName>
    </recommendedName>
</protein>
<evidence type="ECO:0000313" key="2">
    <source>
        <dbReference type="Proteomes" id="UP001645859"/>
    </source>
</evidence>
<sequence length="176" mass="19464">MDPSPQPRTPQAHVVARALQDRGWVFEASVVADRAAGAGVPEPLRDAPPEFVAWATSFTRLSSADDAVWFLSAEDYRDPVPEAFAWNAFGQLSLEAAGSDAQRADIARFWRRHWPVLLAVRGHYAYLAVRNDGVIVHGEEPEFEETTVIAQDLATLLSAVVEGDRTWVFEESGRAF</sequence>
<evidence type="ECO:0000313" key="1">
    <source>
        <dbReference type="EMBL" id="MBL3680500.1"/>
    </source>
</evidence>
<dbReference type="EMBL" id="QYAC01000008">
    <property type="protein sequence ID" value="MBL3680500.1"/>
    <property type="molecule type" value="Genomic_DNA"/>
</dbReference>
<gene>
    <name evidence="1" type="ORF">D3230_14560</name>
</gene>
<name>A0ABS1SJ00_9MICO</name>
<reference evidence="1 2" key="1">
    <citation type="submission" date="2018-09" db="EMBL/GenBank/DDBJ databases">
        <title>Comparative genomics of Leucobacter spp.</title>
        <authorList>
            <person name="Reis A.C."/>
            <person name="Kolvenbach B.A."/>
            <person name="Corvini P.F.X."/>
            <person name="Nunes O.C."/>
        </authorList>
    </citation>
    <scope>NUCLEOTIDE SEQUENCE [LARGE SCALE GENOMIC DNA]</scope>
    <source>
        <strain evidence="1 2">TAN 31504</strain>
    </source>
</reference>
<organism evidence="1 2">
    <name type="scientific">Leucobacter chromiireducens subsp. solipictus</name>
    <dbReference type="NCBI Taxonomy" id="398235"/>
    <lineage>
        <taxon>Bacteria</taxon>
        <taxon>Bacillati</taxon>
        <taxon>Actinomycetota</taxon>
        <taxon>Actinomycetes</taxon>
        <taxon>Micrococcales</taxon>
        <taxon>Microbacteriaceae</taxon>
        <taxon>Leucobacter</taxon>
    </lineage>
</organism>
<proteinExistence type="predicted"/>
<comment type="caution">
    <text evidence="1">The sequence shown here is derived from an EMBL/GenBank/DDBJ whole genome shotgun (WGS) entry which is preliminary data.</text>
</comment>
<accession>A0ABS1SJ00</accession>
<evidence type="ECO:0008006" key="3">
    <source>
        <dbReference type="Google" id="ProtNLM"/>
    </source>
</evidence>
<dbReference type="RefSeq" id="WP_202345769.1">
    <property type="nucleotide sequence ID" value="NZ_BAAAPI010000005.1"/>
</dbReference>
<dbReference type="Proteomes" id="UP001645859">
    <property type="component" value="Unassembled WGS sequence"/>
</dbReference>